<dbReference type="Gene3D" id="3.40.50.300">
    <property type="entry name" value="P-loop containing nucleotide triphosphate hydrolases"/>
    <property type="match status" value="1"/>
</dbReference>
<keyword evidence="2 8" id="KW-0812">Transmembrane</keyword>
<dbReference type="InterPro" id="IPR039421">
    <property type="entry name" value="Type_1_exporter"/>
</dbReference>
<proteinExistence type="predicted"/>
<evidence type="ECO:0000256" key="8">
    <source>
        <dbReference type="SAM" id="Phobius"/>
    </source>
</evidence>
<dbReference type="Gene3D" id="1.20.1560.10">
    <property type="entry name" value="ABC transporter type 1, transmembrane domain"/>
    <property type="match status" value="1"/>
</dbReference>
<evidence type="ECO:0000256" key="3">
    <source>
        <dbReference type="ARBA" id="ARBA00022741"/>
    </source>
</evidence>
<feature type="transmembrane region" description="Helical" evidence="8">
    <location>
        <begin position="398"/>
        <end position="418"/>
    </location>
</feature>
<evidence type="ECO:0000256" key="4">
    <source>
        <dbReference type="ARBA" id="ARBA00022801"/>
    </source>
</evidence>
<feature type="transmembrane region" description="Helical" evidence="8">
    <location>
        <begin position="315"/>
        <end position="332"/>
    </location>
</feature>
<sequence>MNESSSEFGQRGESEATEKNKLADFNPWCEAIIHVARHYRVDCSPESIRIAGQWDPTAPVDQTLRRMGRQAGMTVKFCTYKESDISPWRLPVVVQFEGGQIAVIESISSDRQVSLLMCGDQGLKITLPLFKISDEVVSQVIFRPRQTATDARVDEYIKSDNKRWLRNIILRDIKPYTHIMVATTVANTLALTGIIFARQVYDRVIPAESIPTLYVLFSGVILAIIFDFIMRTMRVKITDLLGKRADIRMSDLVFGHAVRIQGQARPKSTGTFISQIRELEKVRDIFTSTTVLAIADLPFFFLFLFVMWWIAGPLALVPLGAIFLLLIPGLLLQPKLAKLSQQSIKESSLRNAILIETIQGVEDIKSMQAEQRFQGQWNHFNAVTADASLKLRSLVGMLLAWTHNVQSAVFALVVLFGAPMVMKGTMTTGALVAASILGSRMMTPMANITRVLSRWQQAKSAIQGIDHLMQLPVDNPESEKRVEKAVIKGDFHFKSAVFQYGEEAQEPALVIPDLKVRSGERIAVLGKNGSGKSTLLHAMAGALKAKRGQLQLECIGINHIDPADIRRDVGLLAQEVSLFHGTIHENLIMGAPTASDEEILWAMRMSGADSFVNKLPKGLGYMIQEGGFGLSGGQKQCLLLSRLLIRQPNVLLLDEPTAALDESTEKRFIKNLQGWAANRTIIVATHRTNILAFATRIIVLSNGQIVLDEAKDKALEILTKSHRQKSLQDEQVS</sequence>
<comment type="caution">
    <text evidence="12">The sequence shown here is derived from an EMBL/GenBank/DDBJ whole genome shotgun (WGS) entry which is preliminary data.</text>
</comment>
<reference evidence="12 13" key="1">
    <citation type="submission" date="2024-08" db="EMBL/GenBank/DDBJ databases">
        <authorList>
            <person name="Ishaq N."/>
        </authorList>
    </citation>
    <scope>NUCLEOTIDE SEQUENCE [LARGE SCALE GENOMIC DNA]</scope>
    <source>
        <strain evidence="12 13">DSM 18651</strain>
    </source>
</reference>
<dbReference type="SMART" id="SM00382">
    <property type="entry name" value="AAA"/>
    <property type="match status" value="1"/>
</dbReference>
<dbReference type="InterPro" id="IPR011527">
    <property type="entry name" value="ABC1_TM_dom"/>
</dbReference>
<dbReference type="PROSITE" id="PS50929">
    <property type="entry name" value="ABC_TM1F"/>
    <property type="match status" value="1"/>
</dbReference>
<evidence type="ECO:0000259" key="9">
    <source>
        <dbReference type="PROSITE" id="PS50893"/>
    </source>
</evidence>
<dbReference type="InterPro" id="IPR005074">
    <property type="entry name" value="Peptidase_C39"/>
</dbReference>
<dbReference type="SUPFAM" id="SSF52540">
    <property type="entry name" value="P-loop containing nucleoside triphosphate hydrolases"/>
    <property type="match status" value="1"/>
</dbReference>
<dbReference type="PROSITE" id="PS50990">
    <property type="entry name" value="PEPTIDASE_C39"/>
    <property type="match status" value="1"/>
</dbReference>
<keyword evidence="4" id="KW-0378">Hydrolase</keyword>
<feature type="transmembrane region" description="Helical" evidence="8">
    <location>
        <begin position="209"/>
        <end position="230"/>
    </location>
</feature>
<dbReference type="PROSITE" id="PS50893">
    <property type="entry name" value="ABC_TRANSPORTER_2"/>
    <property type="match status" value="1"/>
</dbReference>
<dbReference type="PANTHER" id="PTHR43394">
    <property type="entry name" value="ATP-DEPENDENT PERMEASE MDL1, MITOCHONDRIAL"/>
    <property type="match status" value="1"/>
</dbReference>
<evidence type="ECO:0000256" key="7">
    <source>
        <dbReference type="ARBA" id="ARBA00023136"/>
    </source>
</evidence>
<keyword evidence="3" id="KW-0547">Nucleotide-binding</keyword>
<dbReference type="InterPro" id="IPR003593">
    <property type="entry name" value="AAA+_ATPase"/>
</dbReference>
<evidence type="ECO:0000259" key="11">
    <source>
        <dbReference type="PROSITE" id="PS50990"/>
    </source>
</evidence>
<keyword evidence="7 8" id="KW-0472">Membrane</keyword>
<dbReference type="EMBL" id="JBGMEK010000042">
    <property type="protein sequence ID" value="MFA0812476.1"/>
    <property type="molecule type" value="Genomic_DNA"/>
</dbReference>
<feature type="transmembrane region" description="Helical" evidence="8">
    <location>
        <begin position="285"/>
        <end position="309"/>
    </location>
</feature>
<feature type="domain" description="ABC transmembrane type-1" evidence="10">
    <location>
        <begin position="179"/>
        <end position="457"/>
    </location>
</feature>
<dbReference type="Pfam" id="PF00664">
    <property type="entry name" value="ABC_membrane"/>
    <property type="match status" value="1"/>
</dbReference>
<dbReference type="InterPro" id="IPR027417">
    <property type="entry name" value="P-loop_NTPase"/>
</dbReference>
<evidence type="ECO:0000256" key="2">
    <source>
        <dbReference type="ARBA" id="ARBA00022692"/>
    </source>
</evidence>
<evidence type="ECO:0000313" key="13">
    <source>
        <dbReference type="Proteomes" id="UP001569428"/>
    </source>
</evidence>
<dbReference type="NCBIfam" id="TIGR03375">
    <property type="entry name" value="type_I_sec_LssB"/>
    <property type="match status" value="1"/>
</dbReference>
<dbReference type="PANTHER" id="PTHR43394:SF1">
    <property type="entry name" value="ATP-BINDING CASSETTE SUB-FAMILY B MEMBER 10, MITOCHONDRIAL"/>
    <property type="match status" value="1"/>
</dbReference>
<dbReference type="PROSITE" id="PS00211">
    <property type="entry name" value="ABC_TRANSPORTER_1"/>
    <property type="match status" value="1"/>
</dbReference>
<accession>A0ABV4P298</accession>
<organism evidence="12 13">
    <name type="scientific">Microbulbifer epialgicus</name>
    <dbReference type="NCBI Taxonomy" id="393907"/>
    <lineage>
        <taxon>Bacteria</taxon>
        <taxon>Pseudomonadati</taxon>
        <taxon>Pseudomonadota</taxon>
        <taxon>Gammaproteobacteria</taxon>
        <taxon>Cellvibrionales</taxon>
        <taxon>Microbulbiferaceae</taxon>
        <taxon>Microbulbifer</taxon>
    </lineage>
</organism>
<evidence type="ECO:0000256" key="5">
    <source>
        <dbReference type="ARBA" id="ARBA00022840"/>
    </source>
</evidence>
<feature type="domain" description="Peptidase C39" evidence="11">
    <location>
        <begin position="21"/>
        <end position="143"/>
    </location>
</feature>
<dbReference type="InterPro" id="IPR017871">
    <property type="entry name" value="ABC_transporter-like_CS"/>
</dbReference>
<dbReference type="Proteomes" id="UP001569428">
    <property type="component" value="Unassembled WGS sequence"/>
</dbReference>
<evidence type="ECO:0000256" key="6">
    <source>
        <dbReference type="ARBA" id="ARBA00022989"/>
    </source>
</evidence>
<dbReference type="SUPFAM" id="SSF90123">
    <property type="entry name" value="ABC transporter transmembrane region"/>
    <property type="match status" value="1"/>
</dbReference>
<dbReference type="InterPro" id="IPR036640">
    <property type="entry name" value="ABC1_TM_sf"/>
</dbReference>
<evidence type="ECO:0000256" key="1">
    <source>
        <dbReference type="ARBA" id="ARBA00004651"/>
    </source>
</evidence>
<keyword evidence="13" id="KW-1185">Reference proteome</keyword>
<dbReference type="Gene3D" id="3.90.70.10">
    <property type="entry name" value="Cysteine proteinases"/>
    <property type="match status" value="1"/>
</dbReference>
<name>A0ABV4P298_9GAMM</name>
<dbReference type="InterPro" id="IPR017750">
    <property type="entry name" value="ATPase_T1SS"/>
</dbReference>
<comment type="subcellular location">
    <subcellularLocation>
        <location evidence="1">Cell membrane</location>
        <topology evidence="1">Multi-pass membrane protein</topology>
    </subcellularLocation>
</comment>
<feature type="transmembrane region" description="Helical" evidence="8">
    <location>
        <begin position="176"/>
        <end position="197"/>
    </location>
</feature>
<gene>
    <name evidence="12" type="ORF">ACCI49_16305</name>
</gene>
<dbReference type="CDD" id="cd18587">
    <property type="entry name" value="ABC_6TM_LapB_like"/>
    <property type="match status" value="1"/>
</dbReference>
<protein>
    <submittedName>
        <fullName evidence="12">Type I secretion system permease/ATPase</fullName>
    </submittedName>
</protein>
<evidence type="ECO:0000259" key="10">
    <source>
        <dbReference type="PROSITE" id="PS50929"/>
    </source>
</evidence>
<dbReference type="RefSeq" id="WP_371840140.1">
    <property type="nucleotide sequence ID" value="NZ_JBGMEK010000042.1"/>
</dbReference>
<keyword evidence="5" id="KW-0067">ATP-binding</keyword>
<dbReference type="Pfam" id="PF00005">
    <property type="entry name" value="ABC_tran"/>
    <property type="match status" value="1"/>
</dbReference>
<feature type="domain" description="ABC transporter" evidence="9">
    <location>
        <begin position="491"/>
        <end position="727"/>
    </location>
</feature>
<dbReference type="InterPro" id="IPR003439">
    <property type="entry name" value="ABC_transporter-like_ATP-bd"/>
</dbReference>
<keyword evidence="6 8" id="KW-1133">Transmembrane helix</keyword>
<evidence type="ECO:0000313" key="12">
    <source>
        <dbReference type="EMBL" id="MFA0812476.1"/>
    </source>
</evidence>